<evidence type="ECO:0000313" key="2">
    <source>
        <dbReference type="Proteomes" id="UP001165960"/>
    </source>
</evidence>
<organism evidence="1 2">
    <name type="scientific">Entomophthora muscae</name>
    <dbReference type="NCBI Taxonomy" id="34485"/>
    <lineage>
        <taxon>Eukaryota</taxon>
        <taxon>Fungi</taxon>
        <taxon>Fungi incertae sedis</taxon>
        <taxon>Zoopagomycota</taxon>
        <taxon>Entomophthoromycotina</taxon>
        <taxon>Entomophthoromycetes</taxon>
        <taxon>Entomophthorales</taxon>
        <taxon>Entomophthoraceae</taxon>
        <taxon>Entomophthora</taxon>
    </lineage>
</organism>
<comment type="caution">
    <text evidence="1">The sequence shown here is derived from an EMBL/GenBank/DDBJ whole genome shotgun (WGS) entry which is preliminary data.</text>
</comment>
<reference evidence="1" key="1">
    <citation type="submission" date="2022-04" db="EMBL/GenBank/DDBJ databases">
        <title>Genome of the entomopathogenic fungus Entomophthora muscae.</title>
        <authorList>
            <person name="Elya C."/>
            <person name="Lovett B.R."/>
            <person name="Lee E."/>
            <person name="Macias A.M."/>
            <person name="Hajek A.E."/>
            <person name="De Bivort B.L."/>
            <person name="Kasson M.T."/>
            <person name="De Fine Licht H.H."/>
            <person name="Stajich J.E."/>
        </authorList>
    </citation>
    <scope>NUCLEOTIDE SEQUENCE</scope>
    <source>
        <strain evidence="1">Berkeley</strain>
    </source>
</reference>
<keyword evidence="2" id="KW-1185">Reference proteome</keyword>
<gene>
    <name evidence="1" type="ORF">DSO57_1006807</name>
</gene>
<dbReference type="Proteomes" id="UP001165960">
    <property type="component" value="Unassembled WGS sequence"/>
</dbReference>
<proteinExistence type="predicted"/>
<dbReference type="EMBL" id="QTSX02006409">
    <property type="protein sequence ID" value="KAJ9055180.1"/>
    <property type="molecule type" value="Genomic_DNA"/>
</dbReference>
<evidence type="ECO:0000313" key="1">
    <source>
        <dbReference type="EMBL" id="KAJ9055180.1"/>
    </source>
</evidence>
<protein>
    <submittedName>
        <fullName evidence="1">Uncharacterized protein</fullName>
    </submittedName>
</protein>
<name>A0ACC2RYU7_9FUNG</name>
<sequence>MEKSNGTPRAPCPIRKANIFSRICFYWVLPTIVKGRRGKIENEDLYELPLEDDVASLAARLEAEWRAECQRCPDTPSLWRALFAVYGNIFCYAGAMALLESVAKICESIFLGYMVRFFQVPGEDLENGFLYATGMVLAVLLHGILHHHFFFPAMRCGQRVRAGLTSLMYSKSLHLSSASSFSNGAVINLISNDVQIFETNMAFVHFIWIGPVETAAVAALLYLNIGIAGLIGLCTFLFYIPLQFWFSRRFMAIRRLSSSLRDSRIRMLSDILLGIQLIKLSSWEAAMRNMVRLLRGQEIKQLRRSAAMKATNESLFFSFPAIIATIAFCTYWALNNRTLTPDRVFVSLSLFNMIRLTMTNFFTKAIEGLSDATVSVQRITKYLLLPEVSHETNAEKAQPGIVISVKAADFMWAAPDASVDRSALVLENISLDLRMGEVVAVVGSVGSGKSSLCMALLGELYNSAGSMLRNSPLAGQDLLVSYSGQVPWILAGSIRENILFGASYDEQRYREVVNVSCLDADLKRLPSGDMTYIGERGVTLSGGQRARVSLARAIYRQADLYILDDPLSAVDPNVGRHLFSNAIMGFLKGRAVVLVTHQLQFIRECHRVVILDQGSIQKSGPVEEVMADESTESAFLSILKEFSSTEENSYTKDTSTTQYTEAEEETSPAEEEQAEGKTPLSTYLQFFKYAGPIPLVVLTFMLLLLGQALSVGADYFLAKWTAMPRQQQQESINPAIHGGLVAVTLVVALVRGFLFFSGMLNASDGLFGAMLERVLGSPMSFFHTNPHGRILNRFSKDQCLADEMLPLNSFDMAQTLLIIIGSMIVVCINNPWVLLALPPITGGFWWLRSVYISTSRQVKRIESASRSPVYSLLSETLEGLATVRAFGAEGVFLQRFLKLQHENCRAGFVFYSTARWLGFNLDMVSCLFLAVAAYATIASRATQQANLVGLSLSYILQMIGTIQWVIRQSVEVEITFIAVERIVSYTRLPQEPELPTLPPSDWPTAGQIEFCNMGLSYSNNQPPVLNGISLATFPGEKIGVVGRTGAGKSSLLTALFRLTEPTGEIFIDHQDITKLNLHALRTSIAIIPQEPFLFQGSLRFNLDPLQRHADQEIWTALNHAKLNELVSGLPHQLDTQVSDNGSNFSVGERQLISLARAILRNPKVLVMDEATANIDLGTDRQLQTAISTQFANATVLTIAHRLNTVMGNYNRILVLDAGRIVEFDHPWNLLQNPAGFLTKMVQDTGPASEALLREMAKTSFNTLRMIDLVITSPQVYLHPPLIPYIPPKVASRLSIPPPTSNVLWPRSLHPK</sequence>
<accession>A0ACC2RYU7</accession>